<organism evidence="9 10">
    <name type="scientific">Gomphillus americanus</name>
    <dbReference type="NCBI Taxonomy" id="1940652"/>
    <lineage>
        <taxon>Eukaryota</taxon>
        <taxon>Fungi</taxon>
        <taxon>Dikarya</taxon>
        <taxon>Ascomycota</taxon>
        <taxon>Pezizomycotina</taxon>
        <taxon>Lecanoromycetes</taxon>
        <taxon>OSLEUM clade</taxon>
        <taxon>Ostropomycetidae</taxon>
        <taxon>Ostropales</taxon>
        <taxon>Graphidaceae</taxon>
        <taxon>Gomphilloideae</taxon>
        <taxon>Gomphillus</taxon>
    </lineage>
</organism>
<evidence type="ECO:0000256" key="6">
    <source>
        <dbReference type="ARBA" id="ARBA00023136"/>
    </source>
</evidence>
<evidence type="ECO:0000313" key="9">
    <source>
        <dbReference type="EMBL" id="CAF9912088.1"/>
    </source>
</evidence>
<dbReference type="PANTHER" id="PTHR32468">
    <property type="entry name" value="CATION/H + ANTIPORTER"/>
    <property type="match status" value="1"/>
</dbReference>
<dbReference type="GO" id="GO:1902600">
    <property type="term" value="P:proton transmembrane transport"/>
    <property type="evidence" value="ECO:0007669"/>
    <property type="project" value="InterPro"/>
</dbReference>
<feature type="transmembrane region" description="Helical" evidence="7">
    <location>
        <begin position="367"/>
        <end position="388"/>
    </location>
</feature>
<dbReference type="GO" id="GO:0016020">
    <property type="term" value="C:membrane"/>
    <property type="evidence" value="ECO:0007669"/>
    <property type="project" value="UniProtKB-SubCell"/>
</dbReference>
<evidence type="ECO:0000256" key="3">
    <source>
        <dbReference type="ARBA" id="ARBA00022692"/>
    </source>
</evidence>
<keyword evidence="5" id="KW-0406">Ion transport</keyword>
<feature type="transmembrane region" description="Helical" evidence="7">
    <location>
        <begin position="110"/>
        <end position="133"/>
    </location>
</feature>
<proteinExistence type="predicted"/>
<feature type="domain" description="Cation/H+ exchanger transmembrane" evidence="8">
    <location>
        <begin position="61"/>
        <end position="450"/>
    </location>
</feature>
<accession>A0A8H3EXI2</accession>
<feature type="transmembrane region" description="Helical" evidence="7">
    <location>
        <begin position="342"/>
        <end position="361"/>
    </location>
</feature>
<name>A0A8H3EXI2_9LECA</name>
<dbReference type="InterPro" id="IPR038770">
    <property type="entry name" value="Na+/solute_symporter_sf"/>
</dbReference>
<evidence type="ECO:0000256" key="4">
    <source>
        <dbReference type="ARBA" id="ARBA00022989"/>
    </source>
</evidence>
<dbReference type="Pfam" id="PF00999">
    <property type="entry name" value="Na_H_Exchanger"/>
    <property type="match status" value="1"/>
</dbReference>
<keyword evidence="10" id="KW-1185">Reference proteome</keyword>
<dbReference type="Proteomes" id="UP000664169">
    <property type="component" value="Unassembled WGS sequence"/>
</dbReference>
<dbReference type="InterPro" id="IPR050794">
    <property type="entry name" value="CPA2_transporter"/>
</dbReference>
<keyword evidence="6 7" id="KW-0472">Membrane</keyword>
<keyword evidence="2" id="KW-0813">Transport</keyword>
<dbReference type="OrthoDB" id="2687058at2759"/>
<evidence type="ECO:0000256" key="5">
    <source>
        <dbReference type="ARBA" id="ARBA00023065"/>
    </source>
</evidence>
<evidence type="ECO:0000256" key="7">
    <source>
        <dbReference type="SAM" id="Phobius"/>
    </source>
</evidence>
<keyword evidence="3 7" id="KW-0812">Transmembrane</keyword>
<comment type="caution">
    <text evidence="9">The sequence shown here is derived from an EMBL/GenBank/DDBJ whole genome shotgun (WGS) entry which is preliminary data.</text>
</comment>
<feature type="transmembrane region" description="Helical" evidence="7">
    <location>
        <begin position="400"/>
        <end position="421"/>
    </location>
</feature>
<keyword evidence="4 7" id="KW-1133">Transmembrane helix</keyword>
<dbReference type="GO" id="GO:0015297">
    <property type="term" value="F:antiporter activity"/>
    <property type="evidence" value="ECO:0007669"/>
    <property type="project" value="InterPro"/>
</dbReference>
<evidence type="ECO:0000259" key="8">
    <source>
        <dbReference type="Pfam" id="PF00999"/>
    </source>
</evidence>
<comment type="subcellular location">
    <subcellularLocation>
        <location evidence="1">Membrane</location>
        <topology evidence="1">Multi-pass membrane protein</topology>
    </subcellularLocation>
</comment>
<feature type="transmembrane region" description="Helical" evidence="7">
    <location>
        <begin position="249"/>
        <end position="275"/>
    </location>
</feature>
<evidence type="ECO:0000256" key="2">
    <source>
        <dbReference type="ARBA" id="ARBA00022448"/>
    </source>
</evidence>
<feature type="transmembrane region" description="Helical" evidence="7">
    <location>
        <begin position="49"/>
        <end position="66"/>
    </location>
</feature>
<dbReference type="EMBL" id="CAJPDQ010000007">
    <property type="protein sequence ID" value="CAF9912088.1"/>
    <property type="molecule type" value="Genomic_DNA"/>
</dbReference>
<dbReference type="Gene3D" id="1.20.1530.20">
    <property type="match status" value="1"/>
</dbReference>
<protein>
    <recommendedName>
        <fullName evidence="8">Cation/H+ exchanger transmembrane domain-containing protein</fullName>
    </recommendedName>
</protein>
<gene>
    <name evidence="9" type="ORF">GOMPHAMPRED_007550</name>
</gene>
<evidence type="ECO:0000256" key="1">
    <source>
        <dbReference type="ARBA" id="ARBA00004141"/>
    </source>
</evidence>
<feature type="transmembrane region" description="Helical" evidence="7">
    <location>
        <begin position="145"/>
        <end position="168"/>
    </location>
</feature>
<evidence type="ECO:0000313" key="10">
    <source>
        <dbReference type="Proteomes" id="UP000664169"/>
    </source>
</evidence>
<dbReference type="InterPro" id="IPR006153">
    <property type="entry name" value="Cation/H_exchanger_TM"/>
</dbReference>
<feature type="transmembrane region" description="Helical" evidence="7">
    <location>
        <begin position="433"/>
        <end position="453"/>
    </location>
</feature>
<dbReference type="AlphaFoldDB" id="A0A8H3EXI2"/>
<dbReference type="PANTHER" id="PTHR32468:SF0">
    <property type="entry name" value="K(+)_H(+) ANTIPORTER 1"/>
    <property type="match status" value="1"/>
</dbReference>
<feature type="transmembrane region" description="Helical" evidence="7">
    <location>
        <begin position="78"/>
        <end position="98"/>
    </location>
</feature>
<sequence>MASTTATTPSTGTPTIATVLATSSSATRAPNQGILQHGNPVVWNPSDPIPLFIIQAGIIVIFSRILHWPLKKLRQPRVISEVLAGILLGPSVMGRIPGFTNTIFPSANGALAPLTLVANLGLVFFLFLVGVEADLRFLGHNWKTAATVGTLGMVFPFGCGAAIAWGLYTQFHNDSSLVPITFGTYLLFIAVAMSITAFPVLCRILIELKLLHTPVGIVTLSAGVANDVVGWILLALCVALVNASSGITALYVLLVAIAFILTLCFAVRPVFLWFLKRTGAISSGPSQGIVTLTMMMVLVAAWFTDIIGIHAIFGAFLMGLIIPHDGGFAIKITEKIEDFVSGLFVPIFFTLSGLNTNLGLLNDGITWAYVIAIIVIAFVTKITGGAIAARITGREWRESFAIGVLMSCKGLVELIVLNIGYNAHILSQRTFTMFVVMALVTTFATTPLVTWLYPPWYQQKLESWRRGDIDWDGNPLSDEKTDTERTTSEIGRKTEVHRMAVHLRLDTLPGVLALVALFARRTEAEVEVKVHPSKRTADASESSSTKRPFQVQGIRLKEIGDRESSIMRVSNLEEEAQTDPILNTFRITLGQIVHVAVHGIVLQCLPESYASSFLDYINDTQADMMLLSWSLSGNMSENEAGLAVPTSERFGNLVFNQFIAKVLNRPRNHKTAIFIDNGFGGQKSLARPGLTRKQTTLSLRETISHSGPSIPLQDQGHHLFLPFFGTLDDIAALHLVLQLVRDPSVTATVVYYHLEDAINTTQSPEKDSSTNGLATTSHAATIFQSIQETLPAALCERVLFESSSISSGNSIESIIAKAKSEVGQNPKNAGDLIVLGRNTNEGILRAGDQDCGNPDMGKILGATTGAFLAVPEKINASFLVIGATEGKVENA</sequence>
<feature type="transmembrane region" description="Helical" evidence="7">
    <location>
        <begin position="180"/>
        <end position="206"/>
    </location>
</feature>
<reference evidence="9" key="1">
    <citation type="submission" date="2021-03" db="EMBL/GenBank/DDBJ databases">
        <authorList>
            <person name="Tagirdzhanova G."/>
        </authorList>
    </citation>
    <scope>NUCLEOTIDE SEQUENCE</scope>
</reference>
<feature type="transmembrane region" description="Helical" evidence="7">
    <location>
        <begin position="218"/>
        <end position="243"/>
    </location>
</feature>